<keyword evidence="1" id="KW-0808">Transferase</keyword>
<dbReference type="GO" id="GO:0016829">
    <property type="term" value="F:lyase activity"/>
    <property type="evidence" value="ECO:0007669"/>
    <property type="project" value="UniProtKB-KW"/>
</dbReference>
<organism evidence="1 2">
    <name type="scientific">Actinomadura namibiensis</name>
    <dbReference type="NCBI Taxonomy" id="182080"/>
    <lineage>
        <taxon>Bacteria</taxon>
        <taxon>Bacillati</taxon>
        <taxon>Actinomycetota</taxon>
        <taxon>Actinomycetes</taxon>
        <taxon>Streptosporangiales</taxon>
        <taxon>Thermomonosporaceae</taxon>
        <taxon>Actinomadura</taxon>
    </lineage>
</organism>
<dbReference type="Pfam" id="PF01063">
    <property type="entry name" value="Aminotran_4"/>
    <property type="match status" value="1"/>
</dbReference>
<dbReference type="GO" id="GO:0008483">
    <property type="term" value="F:transaminase activity"/>
    <property type="evidence" value="ECO:0007669"/>
    <property type="project" value="UniProtKB-KW"/>
</dbReference>
<protein>
    <submittedName>
        <fullName evidence="1">Branched-subunit amino acid aminotransferase/4-amino-4-deoxychorismate lyase</fullName>
    </submittedName>
</protein>
<keyword evidence="1" id="KW-0456">Lyase</keyword>
<evidence type="ECO:0000313" key="1">
    <source>
        <dbReference type="EMBL" id="MBA8951860.1"/>
    </source>
</evidence>
<dbReference type="NCBIfam" id="NF006734">
    <property type="entry name" value="PRK09266.1"/>
    <property type="match status" value="1"/>
</dbReference>
<dbReference type="Gene3D" id="3.20.10.10">
    <property type="entry name" value="D-amino Acid Aminotransferase, subunit A, domain 2"/>
    <property type="match status" value="1"/>
</dbReference>
<dbReference type="Gene3D" id="3.30.470.10">
    <property type="match status" value="1"/>
</dbReference>
<dbReference type="InterPro" id="IPR001544">
    <property type="entry name" value="Aminotrans_IV"/>
</dbReference>
<dbReference type="SUPFAM" id="SSF56752">
    <property type="entry name" value="D-aminoacid aminotransferase-like PLP-dependent enzymes"/>
    <property type="match status" value="1"/>
</dbReference>
<gene>
    <name evidence="1" type="ORF">HNR61_003500</name>
</gene>
<accession>A0A7W3LPF6</accession>
<name>A0A7W3LPF6_ACTNM</name>
<dbReference type="InterPro" id="IPR036038">
    <property type="entry name" value="Aminotransferase-like"/>
</dbReference>
<keyword evidence="2" id="KW-1185">Reference proteome</keyword>
<dbReference type="InterPro" id="IPR043131">
    <property type="entry name" value="BCAT-like_N"/>
</dbReference>
<reference evidence="1 2" key="1">
    <citation type="submission" date="2020-08" db="EMBL/GenBank/DDBJ databases">
        <title>Genomic Encyclopedia of Type Strains, Phase IV (KMG-IV): sequencing the most valuable type-strain genomes for metagenomic binning, comparative biology and taxonomic classification.</title>
        <authorList>
            <person name="Goeker M."/>
        </authorList>
    </citation>
    <scope>NUCLEOTIDE SEQUENCE [LARGE SCALE GENOMIC DNA]</scope>
    <source>
        <strain evidence="1 2">DSM 44197</strain>
    </source>
</reference>
<dbReference type="RefSeq" id="WP_182844175.1">
    <property type="nucleotide sequence ID" value="NZ_BAAALP010000049.1"/>
</dbReference>
<dbReference type="EMBL" id="JACJIA010000004">
    <property type="protein sequence ID" value="MBA8951860.1"/>
    <property type="molecule type" value="Genomic_DNA"/>
</dbReference>
<sequence>MAELDGEPVGVEQLAALALVNYGHFTTMRVEGGGVRGLALHLDRLTRDCRALFGVEPDVERVRRLARRAAAGAAAPVVVRVTLFDPGLDIGRPVSNGEPRVLVTARAAGERPVPGMRVGTVRYARDLPAVKHVGLFGAVRRRRDAQAEGFDDALFVDAGASVTEGTTWNVGFFDGRRVVWPDAEVLPGVTMRLLRGSVRPVGVADLAGMEAAFATNAAVGVRAITAVDGRAFPADHPVLDALRREYAAVPLDPL</sequence>
<proteinExistence type="predicted"/>
<dbReference type="InterPro" id="IPR043132">
    <property type="entry name" value="BCAT-like_C"/>
</dbReference>
<dbReference type="AlphaFoldDB" id="A0A7W3LPF6"/>
<keyword evidence="1" id="KW-0032">Aminotransferase</keyword>
<evidence type="ECO:0000313" key="2">
    <source>
        <dbReference type="Proteomes" id="UP000572680"/>
    </source>
</evidence>
<comment type="caution">
    <text evidence="1">The sequence shown here is derived from an EMBL/GenBank/DDBJ whole genome shotgun (WGS) entry which is preliminary data.</text>
</comment>
<dbReference type="Proteomes" id="UP000572680">
    <property type="component" value="Unassembled WGS sequence"/>
</dbReference>